<dbReference type="PROSITE" id="PS51724">
    <property type="entry name" value="SPOR"/>
    <property type="match status" value="1"/>
</dbReference>
<dbReference type="InterPro" id="IPR052026">
    <property type="entry name" value="ExeA_AAA_ATPase_DNA-bind"/>
</dbReference>
<dbReference type="InterPro" id="IPR049945">
    <property type="entry name" value="AAA_22"/>
</dbReference>
<name>A0A2A5WBG5_9GAMM</name>
<comment type="caution">
    <text evidence="3">The sequence shown here is derived from an EMBL/GenBank/DDBJ whole genome shotgun (WGS) entry which is preliminary data.</text>
</comment>
<dbReference type="InterPro" id="IPR036680">
    <property type="entry name" value="SPOR-like_sf"/>
</dbReference>
<gene>
    <name evidence="3" type="ORF">CNF02_07920</name>
</gene>
<keyword evidence="1" id="KW-0812">Transmembrane</keyword>
<dbReference type="EMBL" id="NTJZ01000007">
    <property type="protein sequence ID" value="PDH33644.1"/>
    <property type="molecule type" value="Genomic_DNA"/>
</dbReference>
<dbReference type="GO" id="GO:0016887">
    <property type="term" value="F:ATP hydrolysis activity"/>
    <property type="evidence" value="ECO:0007669"/>
    <property type="project" value="InterPro"/>
</dbReference>
<dbReference type="InterPro" id="IPR027417">
    <property type="entry name" value="P-loop_NTPase"/>
</dbReference>
<dbReference type="PANTHER" id="PTHR35894">
    <property type="entry name" value="GENERAL SECRETION PATHWAY PROTEIN A-RELATED"/>
    <property type="match status" value="1"/>
</dbReference>
<proteinExistence type="predicted"/>
<dbReference type="Gene3D" id="3.40.50.300">
    <property type="entry name" value="P-loop containing nucleotide triphosphate hydrolases"/>
    <property type="match status" value="1"/>
</dbReference>
<sequence>MSLRNYIDRLSLVFDPFEPGASSRDFFVDANRQKLLDQLVEHSLYSDSIMTVTGCLGCGKSTLANAYCQSFGEEAQCALIPATLFMDESQFLEKLGEQFLIHLNEEETETSIGIIRRFASQQDLEAKALVIVIDDAHELSLEVLNLISALLIDSSAGIHILMLGEAQLIPLLQDALPSGENPSLVEFQLSGLGGEDSVEYVRFKLATAGYIGQLPLSNADLSHIYKSANGIPGTINALISNALEDSLDALPVGENAPLFVLKGNAYWAVAAVLIVLLIGALVIPGPESKVEQQSMIATFDELEALDQVEAAERGLESPLDIVSGDGISVTIPLPAGAALIAENTRAEGIDSPTDTAGVIEAMDVEAPQQVIKSIVTDTRDEPSPREVREETAKRVEIENPETVEFMISDFEKSLLDFPSSSYTVQIMGSRSETNVQRFVEEELELSYRGYFETRFQDKPWYVVVLGRFENRSDATQAIEELPVALKSLQPWVRELADIQSDIRQLNSLN</sequence>
<keyword evidence="1" id="KW-1133">Transmembrane helix</keyword>
<organism evidence="3 4">
    <name type="scientific">OM182 bacterium MED-G28</name>
    <dbReference type="NCBI Taxonomy" id="1986256"/>
    <lineage>
        <taxon>Bacteria</taxon>
        <taxon>Pseudomonadati</taxon>
        <taxon>Pseudomonadota</taxon>
        <taxon>Gammaproteobacteria</taxon>
        <taxon>OMG group</taxon>
        <taxon>OM182 clade</taxon>
    </lineage>
</organism>
<dbReference type="GO" id="GO:0042834">
    <property type="term" value="F:peptidoglycan binding"/>
    <property type="evidence" value="ECO:0007669"/>
    <property type="project" value="InterPro"/>
</dbReference>
<dbReference type="Proteomes" id="UP000219329">
    <property type="component" value="Unassembled WGS sequence"/>
</dbReference>
<evidence type="ECO:0000313" key="3">
    <source>
        <dbReference type="EMBL" id="PDH33644.1"/>
    </source>
</evidence>
<dbReference type="AlphaFoldDB" id="A0A2A5WBG5"/>
<dbReference type="PANTHER" id="PTHR35894:SF7">
    <property type="entry name" value="GENERAL SECRETION PATHWAY PROTEIN A-RELATED"/>
    <property type="match status" value="1"/>
</dbReference>
<keyword evidence="1" id="KW-0472">Membrane</keyword>
<evidence type="ECO:0000256" key="1">
    <source>
        <dbReference type="SAM" id="Phobius"/>
    </source>
</evidence>
<dbReference type="Pfam" id="PF13401">
    <property type="entry name" value="AAA_22"/>
    <property type="match status" value="1"/>
</dbReference>
<protein>
    <recommendedName>
        <fullName evidence="2">SPOR domain-containing protein</fullName>
    </recommendedName>
</protein>
<evidence type="ECO:0000313" key="4">
    <source>
        <dbReference type="Proteomes" id="UP000219329"/>
    </source>
</evidence>
<dbReference type="SUPFAM" id="SSF110997">
    <property type="entry name" value="Sporulation related repeat"/>
    <property type="match status" value="1"/>
</dbReference>
<dbReference type="SUPFAM" id="SSF52540">
    <property type="entry name" value="P-loop containing nucleoside triphosphate hydrolases"/>
    <property type="match status" value="1"/>
</dbReference>
<accession>A0A2A5WBG5</accession>
<dbReference type="Gene3D" id="3.30.70.1070">
    <property type="entry name" value="Sporulation related repeat"/>
    <property type="match status" value="1"/>
</dbReference>
<evidence type="ECO:0000259" key="2">
    <source>
        <dbReference type="PROSITE" id="PS51724"/>
    </source>
</evidence>
<feature type="transmembrane region" description="Helical" evidence="1">
    <location>
        <begin position="265"/>
        <end position="285"/>
    </location>
</feature>
<feature type="domain" description="SPOR" evidence="2">
    <location>
        <begin position="416"/>
        <end position="494"/>
    </location>
</feature>
<reference evidence="3 4" key="1">
    <citation type="submission" date="2017-08" db="EMBL/GenBank/DDBJ databases">
        <title>Fine stratification of microbial communities through a metagenomic profile of the photic zone.</title>
        <authorList>
            <person name="Haro-Moreno J.M."/>
            <person name="Lopez-Perez M."/>
            <person name="De La Torre J."/>
            <person name="Picazo A."/>
            <person name="Camacho A."/>
            <person name="Rodriguez-Valera F."/>
        </authorList>
    </citation>
    <scope>NUCLEOTIDE SEQUENCE [LARGE SCALE GENOMIC DNA]</scope>
    <source>
        <strain evidence="3">MED-G28</strain>
    </source>
</reference>
<dbReference type="Pfam" id="PF05036">
    <property type="entry name" value="SPOR"/>
    <property type="match status" value="1"/>
</dbReference>
<dbReference type="InterPro" id="IPR007730">
    <property type="entry name" value="SPOR-like_dom"/>
</dbReference>